<dbReference type="PANTHER" id="PTHR13748:SF62">
    <property type="entry name" value="COBW DOMAIN-CONTAINING PROTEIN"/>
    <property type="match status" value="1"/>
</dbReference>
<proteinExistence type="predicted"/>
<evidence type="ECO:0000259" key="1">
    <source>
        <dbReference type="Pfam" id="PF02492"/>
    </source>
</evidence>
<keyword evidence="3" id="KW-1185">Reference proteome</keyword>
<name>A0ABP9UTX9_9BACT</name>
<accession>A0ABP9UTX9</accession>
<dbReference type="RefSeq" id="WP_353567930.1">
    <property type="nucleotide sequence ID" value="NZ_BAABRI010000018.1"/>
</dbReference>
<evidence type="ECO:0000313" key="2">
    <source>
        <dbReference type="EMBL" id="GAA5483826.1"/>
    </source>
</evidence>
<dbReference type="InterPro" id="IPR003495">
    <property type="entry name" value="CobW/HypB/UreG_nucleotide-bd"/>
</dbReference>
<sequence length="376" mass="41255">MDENLFLDGVSKRFVVVGGFLGAGKTTLIGKLSQWLEQRGLRTALVTNDQGDGLMDTDSARNSGTAGVEEITGGCFCCRLDDLVCAVKKLDAEARPDVIVAEPVGSCTDLMATVVLPLETVYQLPFSLSPLSVVLDARRALAALGGRRQARDFHRDVGYVFRKQVEEAEWLVVNKIDLISTEELSDLKQRLATEYPDKRIFIVSAKTGEGLEAWFEALMGHAAKPERLMKVDYERYAIGEAMLGWVNSEGSCVAQAADVDWGSWLGNLGDRIASQLDETGAKIGHFKMSIESDGRRWRFHRVMSGEVSEIIEEPGVDRGEVRFLVNLRAEGDAGDLEAIVDAALAEQSQVKVTFKHRAAFQPGEPRPTHRVTELAG</sequence>
<organism evidence="2 3">
    <name type="scientific">Haloferula sargassicola</name>
    <dbReference type="NCBI Taxonomy" id="490096"/>
    <lineage>
        <taxon>Bacteria</taxon>
        <taxon>Pseudomonadati</taxon>
        <taxon>Verrucomicrobiota</taxon>
        <taxon>Verrucomicrobiia</taxon>
        <taxon>Verrucomicrobiales</taxon>
        <taxon>Verrucomicrobiaceae</taxon>
        <taxon>Haloferula</taxon>
    </lineage>
</organism>
<dbReference type="Pfam" id="PF02492">
    <property type="entry name" value="cobW"/>
    <property type="match status" value="1"/>
</dbReference>
<reference evidence="2 3" key="1">
    <citation type="submission" date="2024-02" db="EMBL/GenBank/DDBJ databases">
        <title>Haloferula sargassicola NBRC 104335.</title>
        <authorList>
            <person name="Ichikawa N."/>
            <person name="Katano-Makiyama Y."/>
            <person name="Hidaka K."/>
        </authorList>
    </citation>
    <scope>NUCLEOTIDE SEQUENCE [LARGE SCALE GENOMIC DNA]</scope>
    <source>
        <strain evidence="2 3">NBRC 104335</strain>
    </source>
</reference>
<dbReference type="Gene3D" id="3.40.50.300">
    <property type="entry name" value="P-loop containing nucleotide triphosphate hydrolases"/>
    <property type="match status" value="1"/>
</dbReference>
<evidence type="ECO:0000313" key="3">
    <source>
        <dbReference type="Proteomes" id="UP001476282"/>
    </source>
</evidence>
<protein>
    <recommendedName>
        <fullName evidence="1">CobW/HypB/UreG nucleotide-binding domain-containing protein</fullName>
    </recommendedName>
</protein>
<feature type="domain" description="CobW/HypB/UreG nucleotide-binding" evidence="1">
    <location>
        <begin position="15"/>
        <end position="197"/>
    </location>
</feature>
<dbReference type="EMBL" id="BAABRI010000018">
    <property type="protein sequence ID" value="GAA5483826.1"/>
    <property type="molecule type" value="Genomic_DNA"/>
</dbReference>
<gene>
    <name evidence="2" type="ORF">Hsar01_03060</name>
</gene>
<dbReference type="Proteomes" id="UP001476282">
    <property type="component" value="Unassembled WGS sequence"/>
</dbReference>
<dbReference type="InterPro" id="IPR027417">
    <property type="entry name" value="P-loop_NTPase"/>
</dbReference>
<dbReference type="InterPro" id="IPR051316">
    <property type="entry name" value="Zinc-reg_GTPase_activator"/>
</dbReference>
<dbReference type="SUPFAM" id="SSF52540">
    <property type="entry name" value="P-loop containing nucleoside triphosphate hydrolases"/>
    <property type="match status" value="1"/>
</dbReference>
<dbReference type="PANTHER" id="PTHR13748">
    <property type="entry name" value="COBW-RELATED"/>
    <property type="match status" value="1"/>
</dbReference>
<comment type="caution">
    <text evidence="2">The sequence shown here is derived from an EMBL/GenBank/DDBJ whole genome shotgun (WGS) entry which is preliminary data.</text>
</comment>